<protein>
    <submittedName>
        <fullName evidence="3">Glutathione S-transferase</fullName>
    </submittedName>
</protein>
<proteinExistence type="predicted"/>
<gene>
    <name evidence="3" type="ORF">OO17_10040</name>
</gene>
<dbReference type="PROSITE" id="PS50405">
    <property type="entry name" value="GST_CTER"/>
    <property type="match status" value="1"/>
</dbReference>
<dbReference type="InterPro" id="IPR036282">
    <property type="entry name" value="Glutathione-S-Trfase_C_sf"/>
</dbReference>
<dbReference type="EMBL" id="JXXE01000192">
    <property type="protein sequence ID" value="KIZ44357.1"/>
    <property type="molecule type" value="Genomic_DNA"/>
</dbReference>
<accession>A0A0D7EY39</accession>
<evidence type="ECO:0000313" key="3">
    <source>
        <dbReference type="EMBL" id="KIZ44357.1"/>
    </source>
</evidence>
<dbReference type="AlphaFoldDB" id="A0A0D7EY39"/>
<dbReference type="InterPro" id="IPR036249">
    <property type="entry name" value="Thioredoxin-like_sf"/>
</dbReference>
<dbReference type="SFLD" id="SFLDS00019">
    <property type="entry name" value="Glutathione_Transferase_(cytos"/>
    <property type="match status" value="1"/>
</dbReference>
<dbReference type="PROSITE" id="PS50404">
    <property type="entry name" value="GST_NTER"/>
    <property type="match status" value="1"/>
</dbReference>
<dbReference type="Gene3D" id="1.20.1050.10">
    <property type="match status" value="1"/>
</dbReference>
<name>A0A0D7EY39_RHOPL</name>
<evidence type="ECO:0000259" key="2">
    <source>
        <dbReference type="PROSITE" id="PS50405"/>
    </source>
</evidence>
<dbReference type="SUPFAM" id="SSF47616">
    <property type="entry name" value="GST C-terminal domain-like"/>
    <property type="match status" value="1"/>
</dbReference>
<dbReference type="Pfam" id="PF00043">
    <property type="entry name" value="GST_C"/>
    <property type="match status" value="1"/>
</dbReference>
<evidence type="ECO:0000259" key="1">
    <source>
        <dbReference type="PROSITE" id="PS50404"/>
    </source>
</evidence>
<dbReference type="InterPro" id="IPR004046">
    <property type="entry name" value="GST_C"/>
</dbReference>
<dbReference type="GO" id="GO:0016740">
    <property type="term" value="F:transferase activity"/>
    <property type="evidence" value="ECO:0007669"/>
    <property type="project" value="UniProtKB-KW"/>
</dbReference>
<dbReference type="Proteomes" id="UP000032515">
    <property type="component" value="Unassembled WGS sequence"/>
</dbReference>
<dbReference type="SUPFAM" id="SSF52833">
    <property type="entry name" value="Thioredoxin-like"/>
    <property type="match status" value="1"/>
</dbReference>
<feature type="domain" description="GST N-terminal" evidence="1">
    <location>
        <begin position="1"/>
        <end position="83"/>
    </location>
</feature>
<evidence type="ECO:0000313" key="4">
    <source>
        <dbReference type="Proteomes" id="UP000032515"/>
    </source>
</evidence>
<dbReference type="Pfam" id="PF13417">
    <property type="entry name" value="GST_N_3"/>
    <property type="match status" value="1"/>
</dbReference>
<dbReference type="RefSeq" id="WP_044409497.1">
    <property type="nucleotide sequence ID" value="NZ_JXXE01000192.1"/>
</dbReference>
<dbReference type="PATRIC" id="fig|1076.23.peg.1377"/>
<comment type="caution">
    <text evidence="3">The sequence shown here is derived from an EMBL/GenBank/DDBJ whole genome shotgun (WGS) entry which is preliminary data.</text>
</comment>
<dbReference type="InterPro" id="IPR010987">
    <property type="entry name" value="Glutathione-S-Trfase_C-like"/>
</dbReference>
<dbReference type="InterPro" id="IPR004045">
    <property type="entry name" value="Glutathione_S-Trfase_N"/>
</dbReference>
<dbReference type="Gene3D" id="3.40.30.10">
    <property type="entry name" value="Glutaredoxin"/>
    <property type="match status" value="1"/>
</dbReference>
<dbReference type="OrthoDB" id="9782992at2"/>
<dbReference type="SFLD" id="SFLDG00358">
    <property type="entry name" value="Main_(cytGST)"/>
    <property type="match status" value="1"/>
</dbReference>
<organism evidence="3 4">
    <name type="scientific">Rhodopseudomonas palustris</name>
    <dbReference type="NCBI Taxonomy" id="1076"/>
    <lineage>
        <taxon>Bacteria</taxon>
        <taxon>Pseudomonadati</taxon>
        <taxon>Pseudomonadota</taxon>
        <taxon>Alphaproteobacteria</taxon>
        <taxon>Hyphomicrobiales</taxon>
        <taxon>Nitrobacteraceae</taxon>
        <taxon>Rhodopseudomonas</taxon>
    </lineage>
</organism>
<dbReference type="CDD" id="cd00570">
    <property type="entry name" value="GST_N_family"/>
    <property type="match status" value="1"/>
</dbReference>
<reference evidence="3 4" key="1">
    <citation type="submission" date="2014-11" db="EMBL/GenBank/DDBJ databases">
        <title>Genomics and ecophysiology of heterotrophic nitrogen fixing bacteria isolated from estuarine surface water.</title>
        <authorList>
            <person name="Bentzon-Tilia M."/>
            <person name="Severin I."/>
            <person name="Hansen L.H."/>
            <person name="Riemann L."/>
        </authorList>
    </citation>
    <scope>NUCLEOTIDE SEQUENCE [LARGE SCALE GENOMIC DNA]</scope>
    <source>
        <strain evidence="3 4">BAL398</strain>
    </source>
</reference>
<feature type="domain" description="GST C-terminal" evidence="2">
    <location>
        <begin position="93"/>
        <end position="212"/>
    </location>
</feature>
<dbReference type="PANTHER" id="PTHR44051">
    <property type="entry name" value="GLUTATHIONE S-TRANSFERASE-RELATED"/>
    <property type="match status" value="1"/>
</dbReference>
<keyword evidence="3" id="KW-0808">Transferase</keyword>
<sequence length="223" mass="24981">MSLQLYYHPLSSFCWKVLIALYETDTPFTPILVDLGNPTERAALRALWPIGKFPVLRDDARDVVLPESSIIIEYLATHYPGRVPLIPTETDPALRTRLRDRSLDLYVHLPMQKITGDRLRPPVSRDAHGVGEARTQMRTALDMFEAETSDGGWGIGEAFSLADCAAAPALFYADKVLPFRATHPKLAAYLDRLMARPSFARVLEEAQPYFHLFPEEPAASEAS</sequence>
<dbReference type="InterPro" id="IPR040079">
    <property type="entry name" value="Glutathione_S-Trfase"/>
</dbReference>
<dbReference type="PANTHER" id="PTHR44051:SF8">
    <property type="entry name" value="GLUTATHIONE S-TRANSFERASE GSTA"/>
    <property type="match status" value="1"/>
</dbReference>